<comment type="subcellular location">
    <subcellularLocation>
        <location evidence="1">Membrane</location>
        <topology evidence="1">Multi-pass membrane protein</topology>
    </subcellularLocation>
</comment>
<evidence type="ECO:0000256" key="1">
    <source>
        <dbReference type="ARBA" id="ARBA00004141"/>
    </source>
</evidence>
<dbReference type="Proteomes" id="UP001556631">
    <property type="component" value="Unassembled WGS sequence"/>
</dbReference>
<feature type="transmembrane region" description="Helical" evidence="5">
    <location>
        <begin position="156"/>
        <end position="178"/>
    </location>
</feature>
<protein>
    <submittedName>
        <fullName evidence="7">FUSC family protein</fullName>
    </submittedName>
</protein>
<sequence length="525" mass="55112">MSVRVSASRASRCPPAAAWRPAAVTLGAVLLTWYAAWRLSLALGLHLDVVVLASVLALTLARMASRERARGWGLVARGVAVPVVALAASEVGRLLVTHAVVGGAVFAVVLALAVWVRRFGSMATSLGVLASLPFITLLVVPVPVGGATARTAWPAVFALLAFGVVTLVQTVAERTGFVPAAAPRTKRRENGTLPASTRMALQLLAGLAASYALGRWLFPDHWSWALLSCYVVTSGNRGRGDVFHKGVLRLVGALAGTASATLLAGALQAGDRVAVVLLFVVLGVAQWLRQASYAYWAAGATAMLALLHAFFGVGGVGQLTERLLGVTLGAVVAVVAAWFVLPVRSSAVFRRRWVDALAALSDLLSAWRERPAEAATARAAFDEALVRLEELAPAFRLHRRTLHQLLAPAGEAHPADLVALLHQVGTVLDALTPDLLAGHRDTVVAWARQVGGVRRRMRAEETEPLLVPAGDLTALVDVSAALAALDRAFTLSTWRRLGGAPPARNVTAVKTEAGVAQPSEGPRAS</sequence>
<feature type="transmembrane region" description="Helical" evidence="5">
    <location>
        <begin position="21"/>
        <end position="37"/>
    </location>
</feature>
<evidence type="ECO:0000256" key="3">
    <source>
        <dbReference type="ARBA" id="ARBA00022989"/>
    </source>
</evidence>
<evidence type="ECO:0000259" key="6">
    <source>
        <dbReference type="Pfam" id="PF13515"/>
    </source>
</evidence>
<feature type="transmembrane region" description="Helical" evidence="5">
    <location>
        <begin position="95"/>
        <end position="116"/>
    </location>
</feature>
<keyword evidence="4 5" id="KW-0472">Membrane</keyword>
<dbReference type="InterPro" id="IPR049453">
    <property type="entry name" value="Memb_transporter_dom"/>
</dbReference>
<gene>
    <name evidence="7" type="ORF">AB3X52_15250</name>
</gene>
<evidence type="ECO:0000256" key="2">
    <source>
        <dbReference type="ARBA" id="ARBA00022692"/>
    </source>
</evidence>
<comment type="caution">
    <text evidence="7">The sequence shown here is derived from an EMBL/GenBank/DDBJ whole genome shotgun (WGS) entry which is preliminary data.</text>
</comment>
<evidence type="ECO:0000256" key="5">
    <source>
        <dbReference type="SAM" id="Phobius"/>
    </source>
</evidence>
<evidence type="ECO:0000313" key="8">
    <source>
        <dbReference type="Proteomes" id="UP001556631"/>
    </source>
</evidence>
<feature type="transmembrane region" description="Helical" evidence="5">
    <location>
        <begin position="273"/>
        <end position="289"/>
    </location>
</feature>
<dbReference type="RefSeq" id="WP_367994952.1">
    <property type="nucleotide sequence ID" value="NZ_JBFPJR010000030.1"/>
</dbReference>
<feature type="transmembrane region" description="Helical" evidence="5">
    <location>
        <begin position="295"/>
        <end position="316"/>
    </location>
</feature>
<feature type="transmembrane region" description="Helical" evidence="5">
    <location>
        <begin position="43"/>
        <end position="60"/>
    </location>
</feature>
<evidence type="ECO:0000256" key="4">
    <source>
        <dbReference type="ARBA" id="ARBA00023136"/>
    </source>
</evidence>
<dbReference type="EMBL" id="JBFPJR010000030">
    <property type="protein sequence ID" value="MEX0428983.1"/>
    <property type="molecule type" value="Genomic_DNA"/>
</dbReference>
<organism evidence="7 8">
    <name type="scientific">Nocardioides eburneus</name>
    <dbReference type="NCBI Taxonomy" id="3231482"/>
    <lineage>
        <taxon>Bacteria</taxon>
        <taxon>Bacillati</taxon>
        <taxon>Actinomycetota</taxon>
        <taxon>Actinomycetes</taxon>
        <taxon>Propionibacteriales</taxon>
        <taxon>Nocardioidaceae</taxon>
        <taxon>Nocardioides</taxon>
    </lineage>
</organism>
<evidence type="ECO:0000313" key="7">
    <source>
        <dbReference type="EMBL" id="MEX0428983.1"/>
    </source>
</evidence>
<dbReference type="Pfam" id="PF13515">
    <property type="entry name" value="FUSC_2"/>
    <property type="match status" value="1"/>
</dbReference>
<keyword evidence="8" id="KW-1185">Reference proteome</keyword>
<proteinExistence type="predicted"/>
<keyword evidence="3 5" id="KW-1133">Transmembrane helix</keyword>
<feature type="transmembrane region" description="Helical" evidence="5">
    <location>
        <begin position="199"/>
        <end position="218"/>
    </location>
</feature>
<feature type="transmembrane region" description="Helical" evidence="5">
    <location>
        <begin position="323"/>
        <end position="341"/>
    </location>
</feature>
<accession>A0ABV3T1G5</accession>
<feature type="transmembrane region" description="Helical" evidence="5">
    <location>
        <begin position="247"/>
        <end position="266"/>
    </location>
</feature>
<reference evidence="7 8" key="1">
    <citation type="submission" date="2024-07" db="EMBL/GenBank/DDBJ databases">
        <authorList>
            <person name="Lee S."/>
            <person name="Kang M."/>
        </authorList>
    </citation>
    <scope>NUCLEOTIDE SEQUENCE [LARGE SCALE GENOMIC DNA]</scope>
    <source>
        <strain evidence="7 8">DS6</strain>
    </source>
</reference>
<keyword evidence="2 5" id="KW-0812">Transmembrane</keyword>
<feature type="domain" description="Integral membrane bound transporter" evidence="6">
    <location>
        <begin position="210"/>
        <end position="335"/>
    </location>
</feature>
<feature type="transmembrane region" description="Helical" evidence="5">
    <location>
        <begin position="123"/>
        <end position="144"/>
    </location>
</feature>
<feature type="transmembrane region" description="Helical" evidence="5">
    <location>
        <begin position="72"/>
        <end position="89"/>
    </location>
</feature>
<name>A0ABV3T1G5_9ACTN</name>